<evidence type="ECO:0000313" key="3">
    <source>
        <dbReference type="Proteomes" id="UP000002748"/>
    </source>
</evidence>
<reference evidence="2 3" key="1">
    <citation type="journal article" date="2012" name="Eukaryot. Cell">
        <title>Draft genome sequence of CBS 2479, the standard type strain of Trichosporon asahii.</title>
        <authorList>
            <person name="Yang R.Y."/>
            <person name="Li H.T."/>
            <person name="Zhu H."/>
            <person name="Zhou G.P."/>
            <person name="Wang M."/>
            <person name="Wang L."/>
        </authorList>
    </citation>
    <scope>NUCLEOTIDE SEQUENCE [LARGE SCALE GENOMIC DNA]</scope>
    <source>
        <strain evidence="3">ATCC 90039 / CBS 2479 / JCM 2466 / KCTC 7840 / NCYC 2677 / UAMH 7654</strain>
    </source>
</reference>
<dbReference type="EMBL" id="ALBS01000036">
    <property type="protein sequence ID" value="EJT52077.1"/>
    <property type="molecule type" value="Genomic_DNA"/>
</dbReference>
<evidence type="ECO:0000313" key="2">
    <source>
        <dbReference type="EMBL" id="EJT52077.1"/>
    </source>
</evidence>
<dbReference type="InterPro" id="IPR021047">
    <property type="entry name" value="Mannosyltransferase_CMT1"/>
</dbReference>
<proteinExistence type="predicted"/>
<organism evidence="2 3">
    <name type="scientific">Trichosporon asahii var. asahii (strain ATCC 90039 / CBS 2479 / JCM 2466 / KCTC 7840 / NBRC 103889/ NCYC 2677 / UAMH 7654)</name>
    <name type="common">Yeast</name>
    <dbReference type="NCBI Taxonomy" id="1186058"/>
    <lineage>
        <taxon>Eukaryota</taxon>
        <taxon>Fungi</taxon>
        <taxon>Dikarya</taxon>
        <taxon>Basidiomycota</taxon>
        <taxon>Agaricomycotina</taxon>
        <taxon>Tremellomycetes</taxon>
        <taxon>Trichosporonales</taxon>
        <taxon>Trichosporonaceae</taxon>
        <taxon>Trichosporon</taxon>
    </lineage>
</organism>
<dbReference type="OrthoDB" id="262547at2759"/>
<dbReference type="Pfam" id="PF11735">
    <property type="entry name" value="CAP59_mtransfer"/>
    <property type="match status" value="1"/>
</dbReference>
<protein>
    <recommendedName>
        <fullName evidence="4">Alpha-1,3-mannosyltransferase CMT1</fullName>
    </recommendedName>
</protein>
<name>J6FA30_TRIAS</name>
<dbReference type="KEGG" id="tasa:A1Q1_06707"/>
<keyword evidence="1" id="KW-1133">Transmembrane helix</keyword>
<comment type="caution">
    <text evidence="2">The sequence shown here is derived from an EMBL/GenBank/DDBJ whole genome shotgun (WGS) entry which is preliminary data.</text>
</comment>
<keyword evidence="1" id="KW-0472">Membrane</keyword>
<gene>
    <name evidence="2" type="ORF">A1Q1_06707</name>
</gene>
<keyword evidence="1" id="KW-0812">Transmembrane</keyword>
<dbReference type="PANTHER" id="PTHR34144:SF5">
    <property type="entry name" value="ALPHA-1,3-MANNOSYLTRANSFERASE CMT1"/>
    <property type="match status" value="1"/>
</dbReference>
<dbReference type="HOGENOM" id="CLU_036740_0_0_1"/>
<dbReference type="Proteomes" id="UP000002748">
    <property type="component" value="Unassembled WGS sequence"/>
</dbReference>
<evidence type="ECO:0000256" key="1">
    <source>
        <dbReference type="SAM" id="Phobius"/>
    </source>
</evidence>
<dbReference type="GeneID" id="25990219"/>
<dbReference type="PANTHER" id="PTHR34144">
    <property type="entry name" value="CHROMOSOME 8, WHOLE GENOME SHOTGUN SEQUENCE"/>
    <property type="match status" value="1"/>
</dbReference>
<accession>J6FA30</accession>
<sequence>MRILGHVRWPRPVLLLLASAVIAGWYLYLVPRSQWVGLLPSTASRAEQVPVASPRLQAVLDGLQANLTAVYDKHNATVPPAVYPSQALTDAQLERYRHLQTPSLTRSARIQANALGRTPLPKYMFTTLTRNIGESLPDLLVALATVIDFVGPEHTSFSILEGPSDDLTPVVLEEVLRPLLRHLNVPDSAVSIVTNAPKVQWNEVNRIEELAKLRNQALEPLWADSSKQYLASTPEHKRRTVGTDVAAVVFFNDVFIQASDFLELLHQHFVNGQGNPGVGITTAWDWMAREPAHFYDIDSGDLFYPIRGEWWTPSEEILDSSPKSRAAFETLTPFQAFSSWNAMAVLSPTPFLPPFGVRFRRSRTDVDECAASECTLIASDFWKYGWGRVEVVPAVQLAYSHKVAVDTALALKRRKAILGWHDGVPPSNYDGRIKWIKEAPPKIRCHPWPEQNGLEANVWKTTRWVAPYLL</sequence>
<feature type="transmembrane region" description="Helical" evidence="1">
    <location>
        <begin position="12"/>
        <end position="29"/>
    </location>
</feature>
<dbReference type="VEuPathDB" id="FungiDB:A1Q1_06707"/>
<evidence type="ECO:0008006" key="4">
    <source>
        <dbReference type="Google" id="ProtNLM"/>
    </source>
</evidence>
<dbReference type="AlphaFoldDB" id="J6FA30"/>
<dbReference type="RefSeq" id="XP_014183231.1">
    <property type="nucleotide sequence ID" value="XM_014327756.1"/>
</dbReference>